<organism evidence="3 4">
    <name type="scientific">Hibiscus sabdariffa</name>
    <name type="common">roselle</name>
    <dbReference type="NCBI Taxonomy" id="183260"/>
    <lineage>
        <taxon>Eukaryota</taxon>
        <taxon>Viridiplantae</taxon>
        <taxon>Streptophyta</taxon>
        <taxon>Embryophyta</taxon>
        <taxon>Tracheophyta</taxon>
        <taxon>Spermatophyta</taxon>
        <taxon>Magnoliopsida</taxon>
        <taxon>eudicotyledons</taxon>
        <taxon>Gunneridae</taxon>
        <taxon>Pentapetalae</taxon>
        <taxon>rosids</taxon>
        <taxon>malvids</taxon>
        <taxon>Malvales</taxon>
        <taxon>Malvaceae</taxon>
        <taxon>Malvoideae</taxon>
        <taxon>Hibiscus</taxon>
    </lineage>
</organism>
<sequence length="469" mass="52371">MEEAKHLKVLESGYVSPPPGSIPATSLRLTFFDLLWFPFSNIQRLFFYEFPYPTSHFMETILPLLKHSLSLTLGHFFPFAANILCPPPPGKPYIRYKDGDFVTFTVVESPADFHRLIANYPRDVRLLHPFAPGLPTTPPAEEDGARVIPAVAFRVTVFPNAGVCIGCNYCHVIGDGKTFMHFMRTWSYVYAGGGDLPCLEIPSLPFLNKDVIKDPIGVESFLLELYRDWLSSSSHNTLPTDVGSEITKVRGTFVLCRADVERLKQMVKSQCKNEADSDQFHVSTFVVTCSLIWVSLIKSKESLINNSSLDDDDEFYYFLFPFDCRNRLEFPIPEAYFGNCIKPGIAEMKKTELIGENGIALAAKAIGGKVKEMGKSGISGAQNWIPDIVERSKTGRLIGVAGSPKLRVYDTEFGWGRPRKVEVVHIESGEAISLAENRDEDGGIEIGMALNSNQMDEFVAIFEQSLKLV</sequence>
<protein>
    <submittedName>
        <fullName evidence="3">Uncharacterized protein</fullName>
    </submittedName>
</protein>
<proteinExistence type="predicted"/>
<dbReference type="Proteomes" id="UP001396334">
    <property type="component" value="Unassembled WGS sequence"/>
</dbReference>
<keyword evidence="1" id="KW-0808">Transferase</keyword>
<reference evidence="3 4" key="1">
    <citation type="journal article" date="2024" name="G3 (Bethesda)">
        <title>Genome assembly of Hibiscus sabdariffa L. provides insights into metabolisms of medicinal natural products.</title>
        <authorList>
            <person name="Kim T."/>
        </authorList>
    </citation>
    <scope>NUCLEOTIDE SEQUENCE [LARGE SCALE GENOMIC DNA]</scope>
    <source>
        <strain evidence="3">TK-2024</strain>
        <tissue evidence="3">Old leaves</tissue>
    </source>
</reference>
<dbReference type="InterPro" id="IPR023213">
    <property type="entry name" value="CAT-like_dom_sf"/>
</dbReference>
<evidence type="ECO:0000313" key="4">
    <source>
        <dbReference type="Proteomes" id="UP001396334"/>
    </source>
</evidence>
<keyword evidence="2" id="KW-0012">Acyltransferase</keyword>
<dbReference type="Pfam" id="PF02458">
    <property type="entry name" value="Transferase"/>
    <property type="match status" value="1"/>
</dbReference>
<evidence type="ECO:0000313" key="3">
    <source>
        <dbReference type="EMBL" id="KAK9000604.1"/>
    </source>
</evidence>
<comment type="caution">
    <text evidence="3">The sequence shown here is derived from an EMBL/GenBank/DDBJ whole genome shotgun (WGS) entry which is preliminary data.</text>
</comment>
<dbReference type="InterPro" id="IPR051504">
    <property type="entry name" value="Plant_metabolite_acyltrans"/>
</dbReference>
<name>A0ABR2QIZ4_9ROSI</name>
<gene>
    <name evidence="3" type="ORF">V6N11_081093</name>
</gene>
<dbReference type="PANTHER" id="PTHR31625">
    <property type="match status" value="1"/>
</dbReference>
<keyword evidence="4" id="KW-1185">Reference proteome</keyword>
<evidence type="ECO:0000256" key="2">
    <source>
        <dbReference type="ARBA" id="ARBA00023315"/>
    </source>
</evidence>
<accession>A0ABR2QIZ4</accession>
<dbReference type="Gene3D" id="3.30.559.10">
    <property type="entry name" value="Chloramphenicol acetyltransferase-like domain"/>
    <property type="match status" value="2"/>
</dbReference>
<dbReference type="EMBL" id="JBBPBN010000037">
    <property type="protein sequence ID" value="KAK9000604.1"/>
    <property type="molecule type" value="Genomic_DNA"/>
</dbReference>
<evidence type="ECO:0000256" key="1">
    <source>
        <dbReference type="ARBA" id="ARBA00022679"/>
    </source>
</evidence>